<dbReference type="AlphaFoldDB" id="A0A173GZV8"/>
<accession>A0A173GZV8</accession>
<dbReference type="KEGG" id="pfg:AB870_25885"/>
<name>A0A173GZV8_9BURK</name>
<organism evidence="2 3">
    <name type="scientific">Pandoraea faecigallinarum</name>
    <dbReference type="NCBI Taxonomy" id="656179"/>
    <lineage>
        <taxon>Bacteria</taxon>
        <taxon>Pseudomonadati</taxon>
        <taxon>Pseudomonadota</taxon>
        <taxon>Betaproteobacteria</taxon>
        <taxon>Burkholderiales</taxon>
        <taxon>Burkholderiaceae</taxon>
        <taxon>Pandoraea</taxon>
    </lineage>
</organism>
<evidence type="ECO:0000313" key="2">
    <source>
        <dbReference type="EMBL" id="ANI21703.1"/>
    </source>
</evidence>
<sequence>MMPNRRTAEPPNRRTAEPPNRRTAEPPNRRTAEPPNRRTAEPPNWAPAGKSAAGVLWKGARIALMPSVAIVKSGSWPAPPGLRGIPWKYRLAVGAPVFARRALSRRRLGEKAP</sequence>
<keyword evidence="3" id="KW-1185">Reference proteome</keyword>
<evidence type="ECO:0000313" key="3">
    <source>
        <dbReference type="Proteomes" id="UP000035651"/>
    </source>
</evidence>
<proteinExistence type="predicted"/>
<dbReference type="EMBL" id="CP011807">
    <property type="protein sequence ID" value="ANI21703.1"/>
    <property type="molecule type" value="Genomic_DNA"/>
</dbReference>
<dbReference type="STRING" id="656179.AB870_25885"/>
<reference evidence="2" key="1">
    <citation type="submission" date="2016-06" db="EMBL/GenBank/DDBJ databases">
        <title>Complete Genome Sequence of Pandoraea faecigallinarum DSM-23572.</title>
        <authorList>
            <person name="Yong D."/>
            <person name="Ee R."/>
            <person name="Lim Y.-L."/>
            <person name="Yin W.-F."/>
            <person name="Chan K.-G."/>
        </authorList>
    </citation>
    <scope>NUCLEOTIDE SEQUENCE</scope>
    <source>
        <strain evidence="2">DSM 23572</strain>
    </source>
</reference>
<feature type="compositionally biased region" description="Basic and acidic residues" evidence="1">
    <location>
        <begin position="1"/>
        <end position="40"/>
    </location>
</feature>
<dbReference type="Proteomes" id="UP000035651">
    <property type="component" value="Chromosome"/>
</dbReference>
<gene>
    <name evidence="2" type="ORF">AB870_25885</name>
</gene>
<feature type="region of interest" description="Disordered" evidence="1">
    <location>
        <begin position="1"/>
        <end position="51"/>
    </location>
</feature>
<protein>
    <submittedName>
        <fullName evidence="2">Uncharacterized protein</fullName>
    </submittedName>
</protein>
<evidence type="ECO:0000256" key="1">
    <source>
        <dbReference type="SAM" id="MobiDB-lite"/>
    </source>
</evidence>